<keyword evidence="11" id="KW-0393">Immunoglobulin domain</keyword>
<feature type="region of interest" description="Disordered" evidence="12">
    <location>
        <begin position="1014"/>
        <end position="1036"/>
    </location>
</feature>
<keyword evidence="3" id="KW-1003">Cell membrane</keyword>
<sequence length="1095" mass="125161">MIVMLKAWSNQNVFCPHTMILNKIFQASLWILIMPCGFCSLAPPQPPEIIACLFYYKSGSTLTCVWTYERDPETVYTLTKQMLAPNEEENCSMKRASTLVGDEILSCSTKSALCTLFNQPISAREYRVRVTARNSLGEATSEPVCIISTTILKPDPPQITKIEAVPGMPPQLRVHWKKARMPRSAENNTRCQIRYKSIKENGMKDYFMEEDSATIELTNLWDCTTYTVDVRCAHNDSKFWRLLDRFTQAFNSVSCLRTMILNKILYTMLGILTMHCNFCLVDGDAVAHIFPSSPLIESGSTLKVFCRLGKKLFPYKNASHIIWTLNDVVISEENYQIINDSVSGVVIHNFTYGRAHVKCFVDSPVKKQHLAHSEVRSGFPPRPPEIIFCIFYYKSGSTLTCTWTYERNPETVYTLTKQMLEPNEEENCSMKRASTLVGDEIQSCSTQNDSCTIFNQPISAREYRVRVTARNSLGEATSEPVCIISTKILKPDPPQITEIETVPGMKQTLRVHWKKPRYMPRSAENNTRCQIRYKSIKENGMKDYFMEEDSATIDLTNLWDCTNYTVDIRCAHNDSKFWSEWSAEKMGATEEQAPLKVDLWRVLESHQPAGRRTVHLLWKKHEEFPSSGRIDSYRIKYFTKTNPPFEKTVNAKNNSSNFELTGEAYLISVVAHNIAGDSPEAVLKIPSIHEESMNLQRILSLNTSALKEHLFLEWETSELEINEYIIEWYNELETDPYNRSWEYITNVTNWTFPTGTFNPYICYNISVYPLHKGEVKAPSSTRTYFQEGSPIRGPTAVVKYFDKSEAAIMWEEIEKADRRGDIINYTIFYKADGGKELGETVSADVLEYRLKFLQANTKYTAHVMASTMAGGTNGTELDFITHKLSETDIILLFVIVGFFMLCLTTVGLLWALKRRTLKKICWPEIPHPVLPSFPNGFQEKTMLRNSPSENETLSVLRVDPCEKDHDELHSLTLETWLNQTDVTSDFLMANHEILCSEEHEAIVPLAQSTSLGHDFRNPPITAPKVDSRDYGDDEVHDQPELKEKTEFNLYLKNSVHTREFLCQNTEGTKGQPVFVTGQCYVALDAVKLFSKPCSE</sequence>
<dbReference type="CDD" id="cd00063">
    <property type="entry name" value="FN3"/>
    <property type="match status" value="2"/>
</dbReference>
<proteinExistence type="inferred from homology"/>
<dbReference type="InterPro" id="IPR036179">
    <property type="entry name" value="Ig-like_dom_sf"/>
</dbReference>
<dbReference type="SUPFAM" id="SSF48726">
    <property type="entry name" value="Immunoglobulin"/>
    <property type="match status" value="1"/>
</dbReference>
<evidence type="ECO:0000256" key="11">
    <source>
        <dbReference type="ARBA" id="ARBA00023319"/>
    </source>
</evidence>
<dbReference type="PANTHER" id="PTHR48423:SF1">
    <property type="entry name" value="INTERLEUKIN-27 RECEPTOR SUBUNIT ALPHA"/>
    <property type="match status" value="1"/>
</dbReference>
<evidence type="ECO:0000313" key="16">
    <source>
        <dbReference type="Proteomes" id="UP001178461"/>
    </source>
</evidence>
<dbReference type="FunFam" id="2.60.40.10:FF:000414">
    <property type="entry name" value="Interleukin-6 receptor subunit beta"/>
    <property type="match status" value="1"/>
</dbReference>
<evidence type="ECO:0000256" key="8">
    <source>
        <dbReference type="ARBA" id="ARBA00023136"/>
    </source>
</evidence>
<reference evidence="15" key="1">
    <citation type="submission" date="2022-12" db="EMBL/GenBank/DDBJ databases">
        <authorList>
            <person name="Alioto T."/>
            <person name="Alioto T."/>
            <person name="Gomez Garrido J."/>
        </authorList>
    </citation>
    <scope>NUCLEOTIDE SEQUENCE</scope>
</reference>
<dbReference type="GO" id="GO:0005886">
    <property type="term" value="C:plasma membrane"/>
    <property type="evidence" value="ECO:0007669"/>
    <property type="project" value="UniProtKB-SubCell"/>
</dbReference>
<keyword evidence="16" id="KW-1185">Reference proteome</keyword>
<feature type="transmembrane region" description="Helical" evidence="13">
    <location>
        <begin position="889"/>
        <end position="912"/>
    </location>
</feature>
<dbReference type="InterPro" id="IPR003961">
    <property type="entry name" value="FN3_dom"/>
</dbReference>
<evidence type="ECO:0000256" key="1">
    <source>
        <dbReference type="ARBA" id="ARBA00004251"/>
    </source>
</evidence>
<evidence type="ECO:0000256" key="5">
    <source>
        <dbReference type="ARBA" id="ARBA00022729"/>
    </source>
</evidence>
<keyword evidence="10" id="KW-0325">Glycoprotein</keyword>
<comment type="subcellular location">
    <subcellularLocation>
        <location evidence="1">Cell membrane</location>
        <topology evidence="1">Single-pass type I membrane protein</topology>
    </subcellularLocation>
</comment>
<dbReference type="SMART" id="SM00060">
    <property type="entry name" value="FN3"/>
    <property type="match status" value="6"/>
</dbReference>
<dbReference type="AlphaFoldDB" id="A0AA35PIU6"/>
<protein>
    <submittedName>
        <fullName evidence="15">Interleukin-31 receptor subunit alpha</fullName>
    </submittedName>
</protein>
<keyword evidence="5" id="KW-0732">Signal</keyword>
<evidence type="ECO:0000256" key="9">
    <source>
        <dbReference type="ARBA" id="ARBA00023170"/>
    </source>
</evidence>
<evidence type="ECO:0000256" key="3">
    <source>
        <dbReference type="ARBA" id="ARBA00022475"/>
    </source>
</evidence>
<organism evidence="15 16">
    <name type="scientific">Podarcis lilfordi</name>
    <name type="common">Lilford's wall lizard</name>
    <dbReference type="NCBI Taxonomy" id="74358"/>
    <lineage>
        <taxon>Eukaryota</taxon>
        <taxon>Metazoa</taxon>
        <taxon>Chordata</taxon>
        <taxon>Craniata</taxon>
        <taxon>Vertebrata</taxon>
        <taxon>Euteleostomi</taxon>
        <taxon>Lepidosauria</taxon>
        <taxon>Squamata</taxon>
        <taxon>Bifurcata</taxon>
        <taxon>Unidentata</taxon>
        <taxon>Episquamata</taxon>
        <taxon>Laterata</taxon>
        <taxon>Lacertibaenia</taxon>
        <taxon>Lacertidae</taxon>
        <taxon>Podarcis</taxon>
    </lineage>
</organism>
<evidence type="ECO:0000256" key="10">
    <source>
        <dbReference type="ARBA" id="ARBA00023180"/>
    </source>
</evidence>
<keyword evidence="6" id="KW-0677">Repeat</keyword>
<evidence type="ECO:0000256" key="6">
    <source>
        <dbReference type="ARBA" id="ARBA00022737"/>
    </source>
</evidence>
<dbReference type="Pfam" id="PF06328">
    <property type="entry name" value="Lep_receptor_Ig"/>
    <property type="match status" value="1"/>
</dbReference>
<evidence type="ECO:0000256" key="7">
    <source>
        <dbReference type="ARBA" id="ARBA00022989"/>
    </source>
</evidence>
<dbReference type="EMBL" id="OX395136">
    <property type="protein sequence ID" value="CAI5787555.1"/>
    <property type="molecule type" value="Genomic_DNA"/>
</dbReference>
<dbReference type="PROSITE" id="PS50853">
    <property type="entry name" value="FN3"/>
    <property type="match status" value="2"/>
</dbReference>
<accession>A0AA35PIU6</accession>
<dbReference type="Gene3D" id="2.60.40.10">
    <property type="entry name" value="Immunoglobulins"/>
    <property type="match status" value="8"/>
</dbReference>
<evidence type="ECO:0000259" key="14">
    <source>
        <dbReference type="PROSITE" id="PS50853"/>
    </source>
</evidence>
<gene>
    <name evidence="15" type="ORF">PODLI_1B028149</name>
</gene>
<name>A0AA35PIU6_9SAUR</name>
<evidence type="ECO:0000256" key="2">
    <source>
        <dbReference type="ARBA" id="ARBA00008921"/>
    </source>
</evidence>
<keyword evidence="9 15" id="KW-0675">Receptor</keyword>
<keyword evidence="4 13" id="KW-0812">Transmembrane</keyword>
<keyword evidence="8 13" id="KW-0472">Membrane</keyword>
<keyword evidence="7 13" id="KW-1133">Transmembrane helix</keyword>
<dbReference type="InterPro" id="IPR036116">
    <property type="entry name" value="FN3_sf"/>
</dbReference>
<dbReference type="InterPro" id="IPR013783">
    <property type="entry name" value="Ig-like_fold"/>
</dbReference>
<dbReference type="Proteomes" id="UP001178461">
    <property type="component" value="Chromosome 11"/>
</dbReference>
<evidence type="ECO:0000256" key="4">
    <source>
        <dbReference type="ARBA" id="ARBA00022692"/>
    </source>
</evidence>
<feature type="domain" description="Fibronectin type-III" evidence="14">
    <location>
        <begin position="790"/>
        <end position="887"/>
    </location>
</feature>
<dbReference type="SUPFAM" id="SSF49265">
    <property type="entry name" value="Fibronectin type III"/>
    <property type="match status" value="5"/>
</dbReference>
<dbReference type="PANTHER" id="PTHR48423">
    <property type="entry name" value="INTERLEUKIN-27 RECEPTOR SUBUNIT ALPHA"/>
    <property type="match status" value="1"/>
</dbReference>
<evidence type="ECO:0000256" key="12">
    <source>
        <dbReference type="SAM" id="MobiDB-lite"/>
    </source>
</evidence>
<feature type="domain" description="Fibronectin type-III" evidence="14">
    <location>
        <begin position="490"/>
        <end position="592"/>
    </location>
</feature>
<dbReference type="InterPro" id="IPR052672">
    <property type="entry name" value="Type1_Cytokine_Rcpt_Type2"/>
</dbReference>
<evidence type="ECO:0000313" key="15">
    <source>
        <dbReference type="EMBL" id="CAI5787555.1"/>
    </source>
</evidence>
<evidence type="ECO:0000256" key="13">
    <source>
        <dbReference type="SAM" id="Phobius"/>
    </source>
</evidence>
<comment type="similarity">
    <text evidence="2">Belongs to the type I cytokine receptor family. Type 2 subfamily.</text>
</comment>
<dbReference type="InterPro" id="IPR010457">
    <property type="entry name" value="IgC2-like_lig-bd"/>
</dbReference>